<evidence type="ECO:0000259" key="2">
    <source>
        <dbReference type="SMART" id="SM00507"/>
    </source>
</evidence>
<dbReference type="GO" id="GO:0008270">
    <property type="term" value="F:zinc ion binding"/>
    <property type="evidence" value="ECO:0007669"/>
    <property type="project" value="InterPro"/>
</dbReference>
<dbReference type="GO" id="GO:0003676">
    <property type="term" value="F:nucleic acid binding"/>
    <property type="evidence" value="ECO:0007669"/>
    <property type="project" value="InterPro"/>
</dbReference>
<comment type="caution">
    <text evidence="3">The sequence shown here is derived from an EMBL/GenBank/DDBJ whole genome shotgun (WGS) entry which is preliminary data.</text>
</comment>
<comment type="similarity">
    <text evidence="1">Belongs to the Rv1128c/1148c/1588c/1702c/1945/3466 family.</text>
</comment>
<proteinExistence type="inferred from homology"/>
<keyword evidence="4" id="KW-1185">Reference proteome</keyword>
<dbReference type="EMBL" id="AYXO01000073">
    <property type="protein sequence ID" value="ETA04732.1"/>
    <property type="molecule type" value="Genomic_DNA"/>
</dbReference>
<evidence type="ECO:0000313" key="3">
    <source>
        <dbReference type="EMBL" id="ETA04732.1"/>
    </source>
</evidence>
<dbReference type="InterPro" id="IPR003870">
    <property type="entry name" value="DUF222"/>
</dbReference>
<dbReference type="PATRIC" id="fig|1423140.3.peg.4316"/>
<dbReference type="AlphaFoldDB" id="W9D8Q0"/>
<evidence type="ECO:0000256" key="1">
    <source>
        <dbReference type="ARBA" id="ARBA00023450"/>
    </source>
</evidence>
<evidence type="ECO:0000313" key="4">
    <source>
        <dbReference type="Proteomes" id="UP000035035"/>
    </source>
</evidence>
<dbReference type="RefSeq" id="WP_035753215.1">
    <property type="nucleotide sequence ID" value="NZ_KI629800.1"/>
</dbReference>
<dbReference type="InterPro" id="IPR002711">
    <property type="entry name" value="HNH"/>
</dbReference>
<dbReference type="Proteomes" id="UP000035035">
    <property type="component" value="Unassembled WGS sequence"/>
</dbReference>
<keyword evidence="3" id="KW-0378">Hydrolase</keyword>
<dbReference type="Pfam" id="PF02720">
    <property type="entry name" value="DUF222"/>
    <property type="match status" value="1"/>
</dbReference>
<name>W9D8Q0_9ACTN</name>
<dbReference type="InterPro" id="IPR003615">
    <property type="entry name" value="HNH_nuc"/>
</dbReference>
<sequence length="418" mass="45257">MPDTDTLSLDAILDQLVDITPPDDDPTGAETCFRLSRWILLRNLADHQTGTHTAKLDSLGVADKAGSTSKKLLIEMGLPPAAATRTARIADHLGTLGKVEAYAADGRLSGEAVDAIVRGIATIEKRSPTALSDDDRAGHESELLTQALSGATPTEIQKHAQTIGNTIADDQGGGIPASDDRSLDTLSHHLTDDSRVEIHANVTQGVGEKFIAMIDERAVPRAEPDGAPDRRSPGQIRADALEVLLDQAAVGAAMDTIGTPRTQTLLTIPADGRSPAFLPWTGSTTQVTAKQLSCDGTLTEIVIDGDTVPLQMGRERRLFPPHLRKAIIIRDENCIKCGAPPSHTQVHHIEHWSDDGETELDNGCLLCQRCHTQVHHNGWDIMMGFDRHPWLIPPAEIDPRRRALPAYNRRTMRLDDAA</sequence>
<protein>
    <submittedName>
        <fullName evidence="3">HNH endonuclease</fullName>
    </submittedName>
</protein>
<feature type="domain" description="HNH nuclease" evidence="2">
    <location>
        <begin position="322"/>
        <end position="372"/>
    </location>
</feature>
<dbReference type="GO" id="GO:0004519">
    <property type="term" value="F:endonuclease activity"/>
    <property type="evidence" value="ECO:0007669"/>
    <property type="project" value="UniProtKB-KW"/>
</dbReference>
<organism evidence="3 4">
    <name type="scientific">Gordonia alkanivorans CGMCC 6845</name>
    <dbReference type="NCBI Taxonomy" id="1423140"/>
    <lineage>
        <taxon>Bacteria</taxon>
        <taxon>Bacillati</taxon>
        <taxon>Actinomycetota</taxon>
        <taxon>Actinomycetes</taxon>
        <taxon>Mycobacteriales</taxon>
        <taxon>Gordoniaceae</taxon>
        <taxon>Gordonia</taxon>
    </lineage>
</organism>
<keyword evidence="3" id="KW-0540">Nuclease</keyword>
<dbReference type="CDD" id="cd00085">
    <property type="entry name" value="HNHc"/>
    <property type="match status" value="1"/>
</dbReference>
<dbReference type="Gene3D" id="1.10.30.50">
    <property type="match status" value="1"/>
</dbReference>
<dbReference type="HOGENOM" id="CLU_022065_5_6_11"/>
<gene>
    <name evidence="3" type="ORF">V525_21780</name>
</gene>
<dbReference type="Pfam" id="PF01844">
    <property type="entry name" value="HNH"/>
    <property type="match status" value="1"/>
</dbReference>
<accession>W9D8Q0</accession>
<dbReference type="SMART" id="SM00507">
    <property type="entry name" value="HNHc"/>
    <property type="match status" value="1"/>
</dbReference>
<reference evidence="3 4" key="1">
    <citation type="journal article" date="2014" name="Genome Announc.">
        <title>Draft Genome Sequence of Gordonia alkanivorans Strain CGMCC6845, a Halotolerant Hydrocarbon-Degrading Bacterium.</title>
        <authorList>
            <person name="Wang X."/>
            <person name="Jin D."/>
            <person name="Zhou L."/>
            <person name="Wu L."/>
            <person name="An W."/>
            <person name="Zhao L."/>
        </authorList>
    </citation>
    <scope>NUCLEOTIDE SEQUENCE [LARGE SCALE GENOMIC DNA]</scope>
    <source>
        <strain evidence="3 4">CGMCC 6845</strain>
    </source>
</reference>
<keyword evidence="3" id="KW-0255">Endonuclease</keyword>